<keyword evidence="1" id="KW-0732">Signal</keyword>
<sequence length="150" mass="16700">MSFPTTYKCLLSLPVTCHLLLTFLRMSSSGSISPSGKVAPRLAPREYTPYSRKSSSFLCSSFPEFATRSAHTCFREEEVNTLTPNGPKSVYWVVIYRSDERAARFPVCLRVHVGVDLLCWVISGHLRDFHVGRDTCTSALAGLNAPMSFC</sequence>
<proteinExistence type="predicted"/>
<feature type="signal peptide" evidence="1">
    <location>
        <begin position="1"/>
        <end position="29"/>
    </location>
</feature>
<comment type="caution">
    <text evidence="2">The sequence shown here is derived from an EMBL/GenBank/DDBJ whole genome shotgun (WGS) entry which is preliminary data.</text>
</comment>
<dbReference type="AlphaFoldDB" id="A0AA88TLU1"/>
<dbReference type="Proteomes" id="UP001187343">
    <property type="component" value="Unassembled WGS sequence"/>
</dbReference>
<evidence type="ECO:0000313" key="2">
    <source>
        <dbReference type="EMBL" id="KAK2887316.1"/>
    </source>
</evidence>
<gene>
    <name evidence="2" type="ORF">Q8A67_015544</name>
</gene>
<evidence type="ECO:0000313" key="3">
    <source>
        <dbReference type="Proteomes" id="UP001187343"/>
    </source>
</evidence>
<reference evidence="2" key="1">
    <citation type="submission" date="2023-08" db="EMBL/GenBank/DDBJ databases">
        <title>Chromosome-level Genome Assembly of mud carp (Cirrhinus molitorella).</title>
        <authorList>
            <person name="Liu H."/>
        </authorList>
    </citation>
    <scope>NUCLEOTIDE SEQUENCE</scope>
    <source>
        <strain evidence="2">Prfri</strain>
        <tissue evidence="2">Muscle</tissue>
    </source>
</reference>
<evidence type="ECO:0000256" key="1">
    <source>
        <dbReference type="SAM" id="SignalP"/>
    </source>
</evidence>
<keyword evidence="3" id="KW-1185">Reference proteome</keyword>
<accession>A0AA88TLU1</accession>
<evidence type="ECO:0008006" key="4">
    <source>
        <dbReference type="Google" id="ProtNLM"/>
    </source>
</evidence>
<dbReference type="EMBL" id="JAUYZG010000015">
    <property type="protein sequence ID" value="KAK2887316.1"/>
    <property type="molecule type" value="Genomic_DNA"/>
</dbReference>
<organism evidence="2 3">
    <name type="scientific">Cirrhinus molitorella</name>
    <name type="common">mud carp</name>
    <dbReference type="NCBI Taxonomy" id="172907"/>
    <lineage>
        <taxon>Eukaryota</taxon>
        <taxon>Metazoa</taxon>
        <taxon>Chordata</taxon>
        <taxon>Craniata</taxon>
        <taxon>Vertebrata</taxon>
        <taxon>Euteleostomi</taxon>
        <taxon>Actinopterygii</taxon>
        <taxon>Neopterygii</taxon>
        <taxon>Teleostei</taxon>
        <taxon>Ostariophysi</taxon>
        <taxon>Cypriniformes</taxon>
        <taxon>Cyprinidae</taxon>
        <taxon>Labeoninae</taxon>
        <taxon>Labeonini</taxon>
        <taxon>Cirrhinus</taxon>
    </lineage>
</organism>
<name>A0AA88TLU1_9TELE</name>
<feature type="chain" id="PRO_5041692810" description="Secreted protein" evidence="1">
    <location>
        <begin position="30"/>
        <end position="150"/>
    </location>
</feature>
<protein>
    <recommendedName>
        <fullName evidence="4">Secreted protein</fullName>
    </recommendedName>
</protein>